<gene>
    <name evidence="1" type="ORF">CATYP_00745</name>
</gene>
<sequence length="326" mass="36169">MENRGIIVGNQLPNARRRALYRSVEKGHAFRLATGIFITMEDWQAATKKQRWLMRIAAHQMSLPDSVVLGAAAAASSGIAVHRAAFDSVIHLGFRARSRPRPRPGVKFHRVPSAVLAQAVTVNQDGVEVSTCNPADAVMSVACFQDLTSGLISAESASNQRIVGYSDLLAAATRFRGRPGARSLGKLVQLAGPWSESPRETELKLMFRHYGFPEPLQQVEIFDAADGFVARVDFFFREAGLIVEYEGAAKTAGPGGQRTAVHELERARNLHNLGFVIRHVRAEEFRQPSTFTELKELYFKLCARGAAPDPRLWRLPLTPQQWDHVY</sequence>
<organism evidence="1 2">
    <name type="scientific">Corynebacterium atypicum</name>
    <dbReference type="NCBI Taxonomy" id="191610"/>
    <lineage>
        <taxon>Bacteria</taxon>
        <taxon>Bacillati</taxon>
        <taxon>Actinomycetota</taxon>
        <taxon>Actinomycetes</taxon>
        <taxon>Mycobacteriales</taxon>
        <taxon>Corynebacteriaceae</taxon>
        <taxon>Corynebacterium</taxon>
    </lineage>
</organism>
<protein>
    <recommendedName>
        <fullName evidence="3">DUF559 domain-containing protein</fullName>
    </recommendedName>
</protein>
<evidence type="ECO:0000313" key="2">
    <source>
        <dbReference type="Proteomes" id="UP000028504"/>
    </source>
</evidence>
<proteinExistence type="predicted"/>
<dbReference type="EMBL" id="CP008944">
    <property type="protein sequence ID" value="AIG63461.1"/>
    <property type="molecule type" value="Genomic_DNA"/>
</dbReference>
<evidence type="ECO:0000313" key="1">
    <source>
        <dbReference type="EMBL" id="AIG63461.1"/>
    </source>
</evidence>
<evidence type="ECO:0008006" key="3">
    <source>
        <dbReference type="Google" id="ProtNLM"/>
    </source>
</evidence>
<keyword evidence="2" id="KW-1185">Reference proteome</keyword>
<accession>A0ABN4DAW6</accession>
<reference evidence="1 2" key="1">
    <citation type="submission" date="2014-07" db="EMBL/GenBank/DDBJ databases">
        <title>Complete genome sequence of Corynebacterium atypicum DSM 44849: identifiction of the mycolic acid biosynthesis genes.</title>
        <authorList>
            <person name="Tippelt A."/>
            <person name="Mollmann S."/>
            <person name="Albersmeier A."/>
            <person name="Jaenicke S."/>
            <person name="Ruckert C."/>
            <person name="Tauch A."/>
        </authorList>
    </citation>
    <scope>NUCLEOTIDE SEQUENCE [LARGE SCALE GENOMIC DNA]</scope>
    <source>
        <strain evidence="1 2">R2070</strain>
    </source>
</reference>
<dbReference type="Proteomes" id="UP000028504">
    <property type="component" value="Chromosome"/>
</dbReference>
<name>A0ABN4DAW6_9CORY</name>